<reference evidence="3" key="1">
    <citation type="journal article" date="2022" name="Plant J.">
        <title>Strategies of tolerance reflected in two North American maple genomes.</title>
        <authorList>
            <person name="McEvoy S.L."/>
            <person name="Sezen U.U."/>
            <person name="Trouern-Trend A."/>
            <person name="McMahon S.M."/>
            <person name="Schaberg P.G."/>
            <person name="Yang J."/>
            <person name="Wegrzyn J.L."/>
            <person name="Swenson N.G."/>
        </authorList>
    </citation>
    <scope>NUCLEOTIDE SEQUENCE</scope>
    <source>
        <strain evidence="3">NS2018</strain>
    </source>
</reference>
<keyword evidence="4" id="KW-1185">Reference proteome</keyword>
<dbReference type="AlphaFoldDB" id="A0AA39VKH5"/>
<feature type="region of interest" description="Disordered" evidence="2">
    <location>
        <begin position="249"/>
        <end position="301"/>
    </location>
</feature>
<evidence type="ECO:0000256" key="2">
    <source>
        <dbReference type="SAM" id="MobiDB-lite"/>
    </source>
</evidence>
<evidence type="ECO:0000313" key="3">
    <source>
        <dbReference type="EMBL" id="KAK0583945.1"/>
    </source>
</evidence>
<dbReference type="EMBL" id="JAUESC010000383">
    <property type="protein sequence ID" value="KAK0583945.1"/>
    <property type="molecule type" value="Genomic_DNA"/>
</dbReference>
<gene>
    <name evidence="3" type="ORF">LWI29_005479</name>
</gene>
<dbReference type="PANTHER" id="PTHR35117:SF1">
    <property type="entry name" value="MYOSIN-M HEAVY PROTEIN"/>
    <property type="match status" value="1"/>
</dbReference>
<keyword evidence="1" id="KW-0175">Coiled coil</keyword>
<reference evidence="3" key="2">
    <citation type="submission" date="2023-06" db="EMBL/GenBank/DDBJ databases">
        <authorList>
            <person name="Swenson N.G."/>
            <person name="Wegrzyn J.L."/>
            <person name="Mcevoy S.L."/>
        </authorList>
    </citation>
    <scope>NUCLEOTIDE SEQUENCE</scope>
    <source>
        <strain evidence="3">NS2018</strain>
        <tissue evidence="3">Leaf</tissue>
    </source>
</reference>
<feature type="compositionally biased region" description="Polar residues" evidence="2">
    <location>
        <begin position="207"/>
        <end position="225"/>
    </location>
</feature>
<name>A0AA39VKH5_ACESA</name>
<sequence>MGKQNRSKRSDGNFAKGKVTPMQVAFIVDRYLCDNNFSETRSVYRTEASSLISKSPVQEAPKSLLSLAAMLNEYICLKEQKVMMEQERARLDQERLRVQSLLHGMQEAMNVYNGSATMPVVQAPSTRPTKSTAVVPQSVPSSGSPSGFLGQNTPIVMPVSMPSNTIFPPATNYPLTRKRAGSNVVLEALPDAKKSRSKLPVKKLPNKATTQSMNAVSSQDTAQPSAIELSSHNRAPNGLVQGSSVAKSLFNQPSLPTPANSSGPNTPPQPVSSQVDKSPLGNSLAANSSAKNTPQDVSPTNCTVFSSERVTVSPYKQMAFYTVERNHCISSSSPVKANLKRTSKRDHVKGRLDFDGSDVAVNSDKPIVNEISTSESEIEADIFDMDLPNLDAFGANFSFSELLVDFDLDCEALDYSCQQPFGASMDNVSGSSHESGDANLGVDQVLSEYSSTVTEMLSGKDMHAQGSDSLTAVKSITKCIRILSPGKTVAPSYSSFTLAFTRTKLIHLSFQFYINSLRFSCEIAAKGHKNSSDQENR</sequence>
<feature type="compositionally biased region" description="Polar residues" evidence="2">
    <location>
        <begin position="271"/>
        <end position="301"/>
    </location>
</feature>
<dbReference type="PANTHER" id="PTHR35117">
    <property type="entry name" value="MYOSIN-M HEAVY PROTEIN"/>
    <property type="match status" value="1"/>
</dbReference>
<accession>A0AA39VKH5</accession>
<organism evidence="3 4">
    <name type="scientific">Acer saccharum</name>
    <name type="common">Sugar maple</name>
    <dbReference type="NCBI Taxonomy" id="4024"/>
    <lineage>
        <taxon>Eukaryota</taxon>
        <taxon>Viridiplantae</taxon>
        <taxon>Streptophyta</taxon>
        <taxon>Embryophyta</taxon>
        <taxon>Tracheophyta</taxon>
        <taxon>Spermatophyta</taxon>
        <taxon>Magnoliopsida</taxon>
        <taxon>eudicotyledons</taxon>
        <taxon>Gunneridae</taxon>
        <taxon>Pentapetalae</taxon>
        <taxon>rosids</taxon>
        <taxon>malvids</taxon>
        <taxon>Sapindales</taxon>
        <taxon>Sapindaceae</taxon>
        <taxon>Hippocastanoideae</taxon>
        <taxon>Acereae</taxon>
        <taxon>Acer</taxon>
    </lineage>
</organism>
<feature type="region of interest" description="Disordered" evidence="2">
    <location>
        <begin position="188"/>
        <end position="225"/>
    </location>
</feature>
<protein>
    <submittedName>
        <fullName evidence="3">Uncharacterized protein</fullName>
    </submittedName>
</protein>
<dbReference type="Proteomes" id="UP001168877">
    <property type="component" value="Unassembled WGS sequence"/>
</dbReference>
<feature type="coiled-coil region" evidence="1">
    <location>
        <begin position="67"/>
        <end position="97"/>
    </location>
</feature>
<comment type="caution">
    <text evidence="3">The sequence shown here is derived from an EMBL/GenBank/DDBJ whole genome shotgun (WGS) entry which is preliminary data.</text>
</comment>
<feature type="compositionally biased region" description="Polar residues" evidence="2">
    <location>
        <begin position="249"/>
        <end position="264"/>
    </location>
</feature>
<evidence type="ECO:0000256" key="1">
    <source>
        <dbReference type="SAM" id="Coils"/>
    </source>
</evidence>
<feature type="compositionally biased region" description="Basic residues" evidence="2">
    <location>
        <begin position="195"/>
        <end position="205"/>
    </location>
</feature>
<evidence type="ECO:0000313" key="4">
    <source>
        <dbReference type="Proteomes" id="UP001168877"/>
    </source>
</evidence>
<proteinExistence type="predicted"/>